<gene>
    <name evidence="2" type="ORF">ACFOOI_00505</name>
</gene>
<feature type="domain" description="RCK N-terminal" evidence="1">
    <location>
        <begin position="3"/>
        <end position="118"/>
    </location>
</feature>
<sequence length="231" mass="25962">MKYIVVGLGNFGSTLAVRLTQLGHEVFGVDSRFEVVEQFKDRITHVICLDSSKAKSFSSLPIKDVDIAVIAIGEDVGASIITTALMKQHDAKQIIGRSINPVHRTVLESIGIETIFNPEEIAAEMFAKQLEMQGVVESFDLSDDCSIIEIEVPERYLGRYVGSIDFQVKYDLKLIAIKRFVERKNFLGMVSQKSTVDMNVKEDHMLTNKDILVMMGEVKNFENMIGKELRD</sequence>
<dbReference type="InterPro" id="IPR003148">
    <property type="entry name" value="RCK_N"/>
</dbReference>
<dbReference type="SUPFAM" id="SSF51735">
    <property type="entry name" value="NAD(P)-binding Rossmann-fold domains"/>
    <property type="match status" value="1"/>
</dbReference>
<dbReference type="InterPro" id="IPR036721">
    <property type="entry name" value="RCK_C_sf"/>
</dbReference>
<dbReference type="RefSeq" id="WP_379833722.1">
    <property type="nucleotide sequence ID" value="NZ_JBHRYQ010000001.1"/>
</dbReference>
<accession>A0ABV7YQJ1</accession>
<evidence type="ECO:0000313" key="3">
    <source>
        <dbReference type="Proteomes" id="UP001595616"/>
    </source>
</evidence>
<proteinExistence type="predicted"/>
<dbReference type="Pfam" id="PF02254">
    <property type="entry name" value="TrkA_N"/>
    <property type="match status" value="1"/>
</dbReference>
<dbReference type="InterPro" id="IPR050721">
    <property type="entry name" value="Trk_Ktr_HKT_K-transport"/>
</dbReference>
<keyword evidence="2" id="KW-0813">Transport</keyword>
<keyword evidence="2" id="KW-0407">Ion channel</keyword>
<dbReference type="GO" id="GO:0034220">
    <property type="term" value="P:monoatomic ion transmembrane transport"/>
    <property type="evidence" value="ECO:0007669"/>
    <property type="project" value="UniProtKB-KW"/>
</dbReference>
<dbReference type="SUPFAM" id="SSF116726">
    <property type="entry name" value="TrkA C-terminal domain-like"/>
    <property type="match status" value="1"/>
</dbReference>
<organism evidence="2 3">
    <name type="scientific">Lacihabitans lacunae</name>
    <dbReference type="NCBI Taxonomy" id="1028214"/>
    <lineage>
        <taxon>Bacteria</taxon>
        <taxon>Pseudomonadati</taxon>
        <taxon>Bacteroidota</taxon>
        <taxon>Cytophagia</taxon>
        <taxon>Cytophagales</taxon>
        <taxon>Leadbetterellaceae</taxon>
        <taxon>Lacihabitans</taxon>
    </lineage>
</organism>
<name>A0ABV7YQJ1_9BACT</name>
<keyword evidence="3" id="KW-1185">Reference proteome</keyword>
<dbReference type="Gene3D" id="3.40.50.720">
    <property type="entry name" value="NAD(P)-binding Rossmann-like Domain"/>
    <property type="match status" value="1"/>
</dbReference>
<keyword evidence="2" id="KW-0406">Ion transport</keyword>
<dbReference type="Proteomes" id="UP001595616">
    <property type="component" value="Unassembled WGS sequence"/>
</dbReference>
<dbReference type="InterPro" id="IPR036291">
    <property type="entry name" value="NAD(P)-bd_dom_sf"/>
</dbReference>
<dbReference type="PANTHER" id="PTHR43833:SF7">
    <property type="entry name" value="KTR SYSTEM POTASSIUM UPTAKE PROTEIN C"/>
    <property type="match status" value="1"/>
</dbReference>
<comment type="caution">
    <text evidence="2">The sequence shown here is derived from an EMBL/GenBank/DDBJ whole genome shotgun (WGS) entry which is preliminary data.</text>
</comment>
<dbReference type="Gene3D" id="3.30.70.1450">
    <property type="entry name" value="Regulator of K+ conductance, C-terminal domain"/>
    <property type="match status" value="1"/>
</dbReference>
<protein>
    <submittedName>
        <fullName evidence="2">Potassium channel family protein</fullName>
    </submittedName>
</protein>
<evidence type="ECO:0000313" key="2">
    <source>
        <dbReference type="EMBL" id="MFC3809117.1"/>
    </source>
</evidence>
<dbReference type="EMBL" id="JBHRYQ010000001">
    <property type="protein sequence ID" value="MFC3809117.1"/>
    <property type="molecule type" value="Genomic_DNA"/>
</dbReference>
<dbReference type="PANTHER" id="PTHR43833">
    <property type="entry name" value="POTASSIUM CHANNEL PROTEIN 2-RELATED-RELATED"/>
    <property type="match status" value="1"/>
</dbReference>
<evidence type="ECO:0000259" key="1">
    <source>
        <dbReference type="Pfam" id="PF02254"/>
    </source>
</evidence>
<reference evidence="3" key="1">
    <citation type="journal article" date="2019" name="Int. J. Syst. Evol. Microbiol.">
        <title>The Global Catalogue of Microorganisms (GCM) 10K type strain sequencing project: providing services to taxonomists for standard genome sequencing and annotation.</title>
        <authorList>
            <consortium name="The Broad Institute Genomics Platform"/>
            <consortium name="The Broad Institute Genome Sequencing Center for Infectious Disease"/>
            <person name="Wu L."/>
            <person name="Ma J."/>
        </authorList>
    </citation>
    <scope>NUCLEOTIDE SEQUENCE [LARGE SCALE GENOMIC DNA]</scope>
    <source>
        <strain evidence="3">CECT 7956</strain>
    </source>
</reference>